<dbReference type="InterPro" id="IPR011646">
    <property type="entry name" value="KAP_P-loop"/>
</dbReference>
<feature type="domain" description="KAP NTPase" evidence="1">
    <location>
        <begin position="28"/>
        <end position="86"/>
    </location>
</feature>
<sequence length="383" mass="43300">MGKTTVGQGNTEWILQQITTNYLRKSDLHYAIAIEGEWGSGKTRFLKTKLEEELNKEGIGLKIVYVSLFGISDSNDLYRRIMAAMLPLSDPNGNKIGRAFQYILKLMRRAASEGLAFFRIFPKVNFSIDPELFTSLFLPRKHLLILDDTERRSANCDDLSLFGAVNDLVENKGVKTILVSNSFSPKCAETDEADGPKKSTDVRGFDSEVREKLVWRCLRFKPSLEDIAKSVFADPADGQDRIDIIVQAARMANCGNVRAFLKSKSFIEDLLAADKNYLGDAARKNRQSALQELISFALLICLGKKPVKPEKPDYASDDIPGIFRLQNQNERYARFSSFGCFNDYFGDSNGPSLTQLPEEYISYLERWYPQNDDTINMSELTNK</sequence>
<dbReference type="InterPro" id="IPR027417">
    <property type="entry name" value="P-loop_NTPase"/>
</dbReference>
<name>A0ABV1JG53_9ACTN</name>
<dbReference type="SUPFAM" id="SSF52540">
    <property type="entry name" value="P-loop containing nucleoside triphosphate hydrolases"/>
    <property type="match status" value="1"/>
</dbReference>
<evidence type="ECO:0000313" key="3">
    <source>
        <dbReference type="Proteomes" id="UP001487305"/>
    </source>
</evidence>
<keyword evidence="3" id="KW-1185">Reference proteome</keyword>
<reference evidence="2 3" key="1">
    <citation type="submission" date="2024-04" db="EMBL/GenBank/DDBJ databases">
        <title>Human intestinal bacterial collection.</title>
        <authorList>
            <person name="Pauvert C."/>
            <person name="Hitch T.C.A."/>
            <person name="Clavel T."/>
        </authorList>
    </citation>
    <scope>NUCLEOTIDE SEQUENCE [LARGE SCALE GENOMIC DNA]</scope>
    <source>
        <strain evidence="2 3">CLA-KB-H42</strain>
    </source>
</reference>
<dbReference type="Gene3D" id="3.40.50.300">
    <property type="entry name" value="P-loop containing nucleotide triphosphate hydrolases"/>
    <property type="match status" value="1"/>
</dbReference>
<dbReference type="Proteomes" id="UP001487305">
    <property type="component" value="Unassembled WGS sequence"/>
</dbReference>
<accession>A0ABV1JG53</accession>
<proteinExistence type="predicted"/>
<protein>
    <submittedName>
        <fullName evidence="2">P-loop NTPase fold protein</fullName>
    </submittedName>
</protein>
<evidence type="ECO:0000313" key="2">
    <source>
        <dbReference type="EMBL" id="MEQ3363693.1"/>
    </source>
</evidence>
<gene>
    <name evidence="2" type="ORF">AAA083_11975</name>
</gene>
<comment type="caution">
    <text evidence="2">The sequence shown here is derived from an EMBL/GenBank/DDBJ whole genome shotgun (WGS) entry which is preliminary data.</text>
</comment>
<evidence type="ECO:0000259" key="1">
    <source>
        <dbReference type="Pfam" id="PF07693"/>
    </source>
</evidence>
<organism evidence="2 3">
    <name type="scientific">Raoultibacter massiliensis</name>
    <dbReference type="NCBI Taxonomy" id="1852371"/>
    <lineage>
        <taxon>Bacteria</taxon>
        <taxon>Bacillati</taxon>
        <taxon>Actinomycetota</taxon>
        <taxon>Coriobacteriia</taxon>
        <taxon>Eggerthellales</taxon>
        <taxon>Eggerthellaceae</taxon>
        <taxon>Raoultibacter</taxon>
    </lineage>
</organism>
<dbReference type="Pfam" id="PF07693">
    <property type="entry name" value="KAP_NTPase"/>
    <property type="match status" value="1"/>
</dbReference>
<dbReference type="RefSeq" id="WP_349227764.1">
    <property type="nucleotide sequence ID" value="NZ_JBBNOP010000011.1"/>
</dbReference>
<dbReference type="EMBL" id="JBBNOP010000011">
    <property type="protein sequence ID" value="MEQ3363693.1"/>
    <property type="molecule type" value="Genomic_DNA"/>
</dbReference>